<feature type="transmembrane region" description="Helical" evidence="1">
    <location>
        <begin position="92"/>
        <end position="112"/>
    </location>
</feature>
<sequence length="207" mass="22986">MGCNSVSSLLAFLELVVSLAALIVKKLTDSQGEQVNKRNQKLSAEWSLLNNLNWSQAGNDFSILTYGGYTFISGAFLLSRVITDKFERCEQILLYCGVIFFFTEACLVFGTLEYIPVDIEKNALVLGTLSAIGAILFFIDICYKSSSNHNVSKEVQTELGHTISQDFSDTPPKRYPHSKSVQMCPSVNGLYVPIEKYSKTNVLQTDV</sequence>
<dbReference type="Proteomes" id="UP000606786">
    <property type="component" value="Unassembled WGS sequence"/>
</dbReference>
<evidence type="ECO:0000256" key="1">
    <source>
        <dbReference type="SAM" id="Phobius"/>
    </source>
</evidence>
<keyword evidence="1" id="KW-1133">Transmembrane helix</keyword>
<keyword evidence="3" id="KW-1185">Reference proteome</keyword>
<evidence type="ECO:0000313" key="2">
    <source>
        <dbReference type="EMBL" id="CAD7013029.1"/>
    </source>
</evidence>
<feature type="transmembrane region" description="Helical" evidence="1">
    <location>
        <begin position="6"/>
        <end position="24"/>
    </location>
</feature>
<name>A0A811VFL8_CERCA</name>
<reference evidence="2" key="1">
    <citation type="submission" date="2020-11" db="EMBL/GenBank/DDBJ databases">
        <authorList>
            <person name="Whitehead M."/>
        </authorList>
    </citation>
    <scope>NUCLEOTIDE SEQUENCE</scope>
    <source>
        <strain evidence="2">EGII</strain>
    </source>
</reference>
<gene>
    <name evidence="2" type="ORF">CCAP1982_LOCUS21114</name>
</gene>
<organism evidence="2 3">
    <name type="scientific">Ceratitis capitata</name>
    <name type="common">Mediterranean fruit fly</name>
    <name type="synonym">Tephritis capitata</name>
    <dbReference type="NCBI Taxonomy" id="7213"/>
    <lineage>
        <taxon>Eukaryota</taxon>
        <taxon>Metazoa</taxon>
        <taxon>Ecdysozoa</taxon>
        <taxon>Arthropoda</taxon>
        <taxon>Hexapoda</taxon>
        <taxon>Insecta</taxon>
        <taxon>Pterygota</taxon>
        <taxon>Neoptera</taxon>
        <taxon>Endopterygota</taxon>
        <taxon>Diptera</taxon>
        <taxon>Brachycera</taxon>
        <taxon>Muscomorpha</taxon>
        <taxon>Tephritoidea</taxon>
        <taxon>Tephritidae</taxon>
        <taxon>Ceratitis</taxon>
        <taxon>Ceratitis</taxon>
    </lineage>
</organism>
<accession>A0A811VFL8</accession>
<dbReference type="AlphaFoldDB" id="A0A811VFL8"/>
<dbReference type="EMBL" id="CAJHJT010000056">
    <property type="protein sequence ID" value="CAD7013029.1"/>
    <property type="molecule type" value="Genomic_DNA"/>
</dbReference>
<evidence type="ECO:0000313" key="3">
    <source>
        <dbReference type="Proteomes" id="UP000606786"/>
    </source>
</evidence>
<feature type="transmembrane region" description="Helical" evidence="1">
    <location>
        <begin position="124"/>
        <end position="143"/>
    </location>
</feature>
<protein>
    <submittedName>
        <fullName evidence="2">(Mediterranean fruit fly) hypothetical protein</fullName>
    </submittedName>
</protein>
<comment type="caution">
    <text evidence="2">The sequence shown here is derived from an EMBL/GenBank/DDBJ whole genome shotgun (WGS) entry which is preliminary data.</text>
</comment>
<proteinExistence type="predicted"/>
<keyword evidence="1" id="KW-0812">Transmembrane</keyword>
<keyword evidence="1" id="KW-0472">Membrane</keyword>
<dbReference type="OrthoDB" id="8180835at2759"/>